<dbReference type="AlphaFoldDB" id="A0A9W7IVM4"/>
<name>A0A9W7IVM4_HIBTR</name>
<dbReference type="Proteomes" id="UP001165190">
    <property type="component" value="Unassembled WGS sequence"/>
</dbReference>
<protein>
    <submittedName>
        <fullName evidence="2">Uncharacterized protein</fullName>
    </submittedName>
</protein>
<feature type="compositionally biased region" description="Low complexity" evidence="1">
    <location>
        <begin position="76"/>
        <end position="89"/>
    </location>
</feature>
<evidence type="ECO:0000313" key="2">
    <source>
        <dbReference type="EMBL" id="GMJ02119.1"/>
    </source>
</evidence>
<gene>
    <name evidence="2" type="ORF">HRI_003881100</name>
</gene>
<feature type="compositionally biased region" description="Basic and acidic residues" evidence="1">
    <location>
        <begin position="65"/>
        <end position="75"/>
    </location>
</feature>
<sequence>MSALSSIAIRIPQKQLPNFAQNQDVLTRHPSGSKEAVIVSAAPPAQANGAVNVWDEINEALSAKKAELSKEDGWSRADSSGRSAGRIGP</sequence>
<comment type="caution">
    <text evidence="2">The sequence shown here is derived from an EMBL/GenBank/DDBJ whole genome shotgun (WGS) entry which is preliminary data.</text>
</comment>
<accession>A0A9W7IVM4</accession>
<evidence type="ECO:0000313" key="3">
    <source>
        <dbReference type="Proteomes" id="UP001165190"/>
    </source>
</evidence>
<dbReference type="EMBL" id="BSYR01000035">
    <property type="protein sequence ID" value="GMJ02119.1"/>
    <property type="molecule type" value="Genomic_DNA"/>
</dbReference>
<keyword evidence="3" id="KW-1185">Reference proteome</keyword>
<evidence type="ECO:0000256" key="1">
    <source>
        <dbReference type="SAM" id="MobiDB-lite"/>
    </source>
</evidence>
<dbReference type="OrthoDB" id="973047at2759"/>
<proteinExistence type="predicted"/>
<feature type="region of interest" description="Disordered" evidence="1">
    <location>
        <begin position="65"/>
        <end position="89"/>
    </location>
</feature>
<reference evidence="2" key="1">
    <citation type="submission" date="2023-05" db="EMBL/GenBank/DDBJ databases">
        <title>Genome and transcriptome analyses reveal genes involved in the formation of fine ridges on petal epidermal cells in Hibiscus trionum.</title>
        <authorList>
            <person name="Koshimizu S."/>
            <person name="Masuda S."/>
            <person name="Ishii T."/>
            <person name="Shirasu K."/>
            <person name="Hoshino A."/>
            <person name="Arita M."/>
        </authorList>
    </citation>
    <scope>NUCLEOTIDE SEQUENCE</scope>
    <source>
        <strain evidence="2">Hamamatsu line</strain>
    </source>
</reference>
<organism evidence="2 3">
    <name type="scientific">Hibiscus trionum</name>
    <name type="common">Flower of an hour</name>
    <dbReference type="NCBI Taxonomy" id="183268"/>
    <lineage>
        <taxon>Eukaryota</taxon>
        <taxon>Viridiplantae</taxon>
        <taxon>Streptophyta</taxon>
        <taxon>Embryophyta</taxon>
        <taxon>Tracheophyta</taxon>
        <taxon>Spermatophyta</taxon>
        <taxon>Magnoliopsida</taxon>
        <taxon>eudicotyledons</taxon>
        <taxon>Gunneridae</taxon>
        <taxon>Pentapetalae</taxon>
        <taxon>rosids</taxon>
        <taxon>malvids</taxon>
        <taxon>Malvales</taxon>
        <taxon>Malvaceae</taxon>
        <taxon>Malvoideae</taxon>
        <taxon>Hibiscus</taxon>
    </lineage>
</organism>